<reference evidence="2" key="1">
    <citation type="submission" date="2021-04" db="EMBL/GenBank/DDBJ databases">
        <title>Oceanospirillales bacteria with DddD are important DMSP degraders in coastal seawater.</title>
        <authorList>
            <person name="Liu J."/>
        </authorList>
    </citation>
    <scope>NUCLEOTIDE SEQUENCE</scope>
    <source>
        <strain evidence="2">GY6</strain>
    </source>
</reference>
<name>A0ABY5GTS9_9GAMM</name>
<evidence type="ECO:0000256" key="1">
    <source>
        <dbReference type="SAM" id="SignalP"/>
    </source>
</evidence>
<dbReference type="Pfam" id="PF16966">
    <property type="entry name" value="Porin_8"/>
    <property type="match status" value="1"/>
</dbReference>
<dbReference type="Proteomes" id="UP001059950">
    <property type="component" value="Chromosome"/>
</dbReference>
<dbReference type="InterPro" id="IPR023614">
    <property type="entry name" value="Porin_dom_sf"/>
</dbReference>
<dbReference type="InterPro" id="IPR016963">
    <property type="entry name" value="Glycoporin_RafY"/>
</dbReference>
<accession>A0ABY5GTS9</accession>
<keyword evidence="1" id="KW-0732">Signal</keyword>
<dbReference type="EMBL" id="CP073344">
    <property type="protein sequence ID" value="UTW02672.1"/>
    <property type="molecule type" value="Genomic_DNA"/>
</dbReference>
<evidence type="ECO:0000313" key="3">
    <source>
        <dbReference type="Proteomes" id="UP001059950"/>
    </source>
</evidence>
<organism evidence="2 3">
    <name type="scientific">Amphritea atlantica</name>
    <dbReference type="NCBI Taxonomy" id="355243"/>
    <lineage>
        <taxon>Bacteria</taxon>
        <taxon>Pseudomonadati</taxon>
        <taxon>Pseudomonadota</taxon>
        <taxon>Gammaproteobacteria</taxon>
        <taxon>Oceanospirillales</taxon>
        <taxon>Oceanospirillaceae</taxon>
        <taxon>Amphritea</taxon>
    </lineage>
</organism>
<feature type="chain" id="PRO_5045661343" evidence="1">
    <location>
        <begin position="29"/>
        <end position="329"/>
    </location>
</feature>
<protein>
    <submittedName>
        <fullName evidence="2">Carbohydrate porin</fullName>
    </submittedName>
</protein>
<sequence length="329" mass="34835">MNKNKKMFTKHLLGSALVAAMFATPVMAMPTLTAGLELNLDAMDTQSSNTAYDESGHVEIGISGRHDSGEYFVQAVGAIRLLSQADGDGDQIEVRDVYLQLGDPRWDVQIGRFEAINLFPLGKDTIVSHAGGVPVYEANMVRGRAGTDGGQVAFHLNPSDNIRLELATIFGDDDLAGDDTTAIAGVRPVVTWAGDGVSVSLGYERVNYDLTGGGEVDKDGYGITTSFDVAGASVNLAASRQTVDSISQKVNSYAANMVYGGFGAGLIHSAEEKAGVDADVTTAYLAYTVPLFDIEAASVTFAGSFSRAEGDAVTDDETNALRVRFNYDF</sequence>
<feature type="signal peptide" evidence="1">
    <location>
        <begin position="1"/>
        <end position="28"/>
    </location>
</feature>
<dbReference type="SUPFAM" id="SSF56935">
    <property type="entry name" value="Porins"/>
    <property type="match status" value="1"/>
</dbReference>
<proteinExistence type="predicted"/>
<keyword evidence="3" id="KW-1185">Reference proteome</keyword>
<gene>
    <name evidence="2" type="ORF">KDX31_15150</name>
</gene>
<dbReference type="Gene3D" id="2.40.160.10">
    <property type="entry name" value="Porin"/>
    <property type="match status" value="1"/>
</dbReference>
<evidence type="ECO:0000313" key="2">
    <source>
        <dbReference type="EMBL" id="UTW02672.1"/>
    </source>
</evidence>